<sequence length="521" mass="57623">MPHTPSATSRTPEDVLRDVFGFDEFRPGQREVIDAVLAGKDCIALMPTGAGKSLTYQLPARLLQGTVLVISPLISLMKDQVDAVAGLGFKVTAINSTLEFDERRARMDAFRAGEYELVFLAPEALDGYLGDFVRDCPISLLVVDEAHCISQWGHDFRPSYRRLQGLKEQLDVPVLALTATATRRVALDILRQLGMRKPAGFKGSFFRPNLQIATRKKGQGGNTRAEILALIRAHDGESGIVYCQSRKGVDQTADFLAAQGVRARPYHAGLEPDERARNQEAFQRDDIDVIVATVAFGMGIDKSNVRFVIHRDMPKDIESWYQEIGRAGRDGLPSDCVMFYSWADVKLHERFLDNLDDDGVRERTRLATVALFDLVERSRCRHQALVAHFDEVIASCGSSCDVCTGHRADERIAELVESQVGTARGRRAAVPAGTGGRTSRGPDAAMLDDDERELFERLRAVRRELADEAGVPAYIVFGDKVLLEMVARRPASPRELLQVPGVGEAKLERYGSAFLDVLIGR</sequence>
<evidence type="ECO:0000256" key="13">
    <source>
        <dbReference type="ARBA" id="ARBA00044550"/>
    </source>
</evidence>
<dbReference type="KEGG" id="ggr:HKW67_21155"/>
<evidence type="ECO:0000256" key="5">
    <source>
        <dbReference type="ARBA" id="ARBA00022801"/>
    </source>
</evidence>
<dbReference type="CDD" id="cd17920">
    <property type="entry name" value="DEXHc_RecQ"/>
    <property type="match status" value="1"/>
</dbReference>
<keyword evidence="5" id="KW-0378">Hydrolase</keyword>
<dbReference type="GO" id="GO:0046872">
    <property type="term" value="F:metal ion binding"/>
    <property type="evidence" value="ECO:0007669"/>
    <property type="project" value="UniProtKB-KW"/>
</dbReference>
<dbReference type="PROSITE" id="PS51194">
    <property type="entry name" value="HELICASE_CTER"/>
    <property type="match status" value="1"/>
</dbReference>
<dbReference type="GO" id="GO:0043590">
    <property type="term" value="C:bacterial nucleoid"/>
    <property type="evidence" value="ECO:0007669"/>
    <property type="project" value="TreeGrafter"/>
</dbReference>
<evidence type="ECO:0000259" key="16">
    <source>
        <dbReference type="PROSITE" id="PS51192"/>
    </source>
</evidence>
<evidence type="ECO:0000313" key="19">
    <source>
        <dbReference type="Proteomes" id="UP000500938"/>
    </source>
</evidence>
<accession>A0A6M4J066</accession>
<keyword evidence="8" id="KW-0238">DNA-binding</keyword>
<keyword evidence="4" id="KW-0547">Nucleotide-binding</keyword>
<dbReference type="PROSITE" id="PS00690">
    <property type="entry name" value="DEAH_ATP_HELICASE"/>
    <property type="match status" value="1"/>
</dbReference>
<dbReference type="GO" id="GO:0006310">
    <property type="term" value="P:DNA recombination"/>
    <property type="evidence" value="ECO:0007669"/>
    <property type="project" value="InterPro"/>
</dbReference>
<feature type="domain" description="HRDC" evidence="15">
    <location>
        <begin position="448"/>
        <end position="521"/>
    </location>
</feature>
<evidence type="ECO:0000256" key="10">
    <source>
        <dbReference type="ARBA" id="ARBA00034617"/>
    </source>
</evidence>
<dbReference type="InterPro" id="IPR011545">
    <property type="entry name" value="DEAD/DEAH_box_helicase_dom"/>
</dbReference>
<dbReference type="RefSeq" id="WP_171227287.1">
    <property type="nucleotide sequence ID" value="NZ_CP053085.1"/>
</dbReference>
<evidence type="ECO:0000259" key="17">
    <source>
        <dbReference type="PROSITE" id="PS51194"/>
    </source>
</evidence>
<evidence type="ECO:0000256" key="3">
    <source>
        <dbReference type="ARBA" id="ARBA00022723"/>
    </source>
</evidence>
<dbReference type="GO" id="GO:0005524">
    <property type="term" value="F:ATP binding"/>
    <property type="evidence" value="ECO:0007669"/>
    <property type="project" value="UniProtKB-KW"/>
</dbReference>
<dbReference type="GO" id="GO:0030894">
    <property type="term" value="C:replisome"/>
    <property type="evidence" value="ECO:0007669"/>
    <property type="project" value="TreeGrafter"/>
</dbReference>
<evidence type="ECO:0000256" key="2">
    <source>
        <dbReference type="ARBA" id="ARBA00005446"/>
    </source>
</evidence>
<proteinExistence type="inferred from homology"/>
<dbReference type="Pfam" id="PF00570">
    <property type="entry name" value="HRDC"/>
    <property type="match status" value="1"/>
</dbReference>
<dbReference type="NCBIfam" id="TIGR00614">
    <property type="entry name" value="recQ_fam"/>
    <property type="match status" value="1"/>
</dbReference>
<dbReference type="GO" id="GO:0003677">
    <property type="term" value="F:DNA binding"/>
    <property type="evidence" value="ECO:0007669"/>
    <property type="project" value="UniProtKB-KW"/>
</dbReference>
<comment type="catalytic activity">
    <reaction evidence="10">
        <text>Couples ATP hydrolysis with the unwinding of duplex DNA by translocating in the 3'-5' direction.</text>
        <dbReference type="EC" id="5.6.2.4"/>
    </reaction>
</comment>
<dbReference type="EC" id="5.6.2.4" evidence="11"/>
<dbReference type="InterPro" id="IPR027417">
    <property type="entry name" value="P-loop_NTPase"/>
</dbReference>
<reference evidence="18 19" key="1">
    <citation type="submission" date="2020-05" db="EMBL/GenBank/DDBJ databases">
        <title>Complete genome sequence of Gemmatimonas greenlandica TET16.</title>
        <authorList>
            <person name="Zeng Y."/>
        </authorList>
    </citation>
    <scope>NUCLEOTIDE SEQUENCE [LARGE SCALE GENOMIC DNA]</scope>
    <source>
        <strain evidence="18 19">TET16</strain>
    </source>
</reference>
<dbReference type="Pfam" id="PF00271">
    <property type="entry name" value="Helicase_C"/>
    <property type="match status" value="1"/>
</dbReference>
<feature type="domain" description="Helicase ATP-binding" evidence="16">
    <location>
        <begin position="33"/>
        <end position="199"/>
    </location>
</feature>
<dbReference type="SMART" id="SM00490">
    <property type="entry name" value="HELICc"/>
    <property type="match status" value="1"/>
</dbReference>
<dbReference type="Gene3D" id="1.10.150.80">
    <property type="entry name" value="HRDC domain"/>
    <property type="match status" value="1"/>
</dbReference>
<keyword evidence="7" id="KW-0067">ATP-binding</keyword>
<dbReference type="PANTHER" id="PTHR13710:SF105">
    <property type="entry name" value="ATP-DEPENDENT DNA HELICASE Q1"/>
    <property type="match status" value="1"/>
</dbReference>
<dbReference type="SMART" id="SM00487">
    <property type="entry name" value="DEXDc"/>
    <property type="match status" value="1"/>
</dbReference>
<keyword evidence="19" id="KW-1185">Reference proteome</keyword>
<dbReference type="PROSITE" id="PS51192">
    <property type="entry name" value="HELICASE_ATP_BIND_1"/>
    <property type="match status" value="1"/>
</dbReference>
<dbReference type="FunFam" id="3.40.50.300:FF:000156">
    <property type="entry name" value="ATP-dependent DNA helicase recQ"/>
    <property type="match status" value="1"/>
</dbReference>
<evidence type="ECO:0000256" key="12">
    <source>
        <dbReference type="ARBA" id="ARBA00044535"/>
    </source>
</evidence>
<evidence type="ECO:0000256" key="9">
    <source>
        <dbReference type="ARBA" id="ARBA00023235"/>
    </source>
</evidence>
<organism evidence="18 19">
    <name type="scientific">Gemmatimonas groenlandica</name>
    <dbReference type="NCBI Taxonomy" id="2732249"/>
    <lineage>
        <taxon>Bacteria</taxon>
        <taxon>Pseudomonadati</taxon>
        <taxon>Gemmatimonadota</taxon>
        <taxon>Gemmatimonadia</taxon>
        <taxon>Gemmatimonadales</taxon>
        <taxon>Gemmatimonadaceae</taxon>
        <taxon>Gemmatimonas</taxon>
    </lineage>
</organism>
<dbReference type="InterPro" id="IPR014001">
    <property type="entry name" value="Helicase_ATP-bd"/>
</dbReference>
<dbReference type="GO" id="GO:0009378">
    <property type="term" value="F:four-way junction helicase activity"/>
    <property type="evidence" value="ECO:0007669"/>
    <property type="project" value="TreeGrafter"/>
</dbReference>
<evidence type="ECO:0000256" key="8">
    <source>
        <dbReference type="ARBA" id="ARBA00023125"/>
    </source>
</evidence>
<dbReference type="InterPro" id="IPR001650">
    <property type="entry name" value="Helicase_C-like"/>
</dbReference>
<dbReference type="InterPro" id="IPR004589">
    <property type="entry name" value="DNA_helicase_ATP-dep_RecQ"/>
</dbReference>
<dbReference type="InterPro" id="IPR010997">
    <property type="entry name" value="HRDC-like_sf"/>
</dbReference>
<feature type="region of interest" description="Disordered" evidence="14">
    <location>
        <begin position="426"/>
        <end position="445"/>
    </location>
</feature>
<evidence type="ECO:0000313" key="18">
    <source>
        <dbReference type="EMBL" id="QJR37851.1"/>
    </source>
</evidence>
<dbReference type="EMBL" id="CP053085">
    <property type="protein sequence ID" value="QJR37851.1"/>
    <property type="molecule type" value="Genomic_DNA"/>
</dbReference>
<dbReference type="InterPro" id="IPR002121">
    <property type="entry name" value="HRDC_dom"/>
</dbReference>
<dbReference type="PROSITE" id="PS50967">
    <property type="entry name" value="HRDC"/>
    <property type="match status" value="1"/>
</dbReference>
<name>A0A6M4J066_9BACT</name>
<dbReference type="GO" id="GO:0006281">
    <property type="term" value="P:DNA repair"/>
    <property type="evidence" value="ECO:0007669"/>
    <property type="project" value="TreeGrafter"/>
</dbReference>
<dbReference type="CDD" id="cd18794">
    <property type="entry name" value="SF2_C_RecQ"/>
    <property type="match status" value="1"/>
</dbReference>
<dbReference type="InterPro" id="IPR044876">
    <property type="entry name" value="HRDC_dom_sf"/>
</dbReference>
<evidence type="ECO:0000256" key="4">
    <source>
        <dbReference type="ARBA" id="ARBA00022741"/>
    </source>
</evidence>
<dbReference type="FunFam" id="3.40.50.300:FF:001389">
    <property type="entry name" value="ATP-dependent DNA helicase RecQ"/>
    <property type="match status" value="1"/>
</dbReference>
<dbReference type="SMART" id="SM00341">
    <property type="entry name" value="HRDC"/>
    <property type="match status" value="1"/>
</dbReference>
<keyword evidence="9" id="KW-0413">Isomerase</keyword>
<evidence type="ECO:0000256" key="14">
    <source>
        <dbReference type="SAM" id="MobiDB-lite"/>
    </source>
</evidence>
<evidence type="ECO:0000256" key="7">
    <source>
        <dbReference type="ARBA" id="ARBA00022840"/>
    </source>
</evidence>
<dbReference type="SUPFAM" id="SSF47819">
    <property type="entry name" value="HRDC-like"/>
    <property type="match status" value="1"/>
</dbReference>
<keyword evidence="3" id="KW-0479">Metal-binding</keyword>
<evidence type="ECO:0000256" key="6">
    <source>
        <dbReference type="ARBA" id="ARBA00022806"/>
    </source>
</evidence>
<evidence type="ECO:0000256" key="1">
    <source>
        <dbReference type="ARBA" id="ARBA00001946"/>
    </source>
</evidence>
<gene>
    <name evidence="18" type="ORF">HKW67_21155</name>
</gene>
<protein>
    <recommendedName>
        <fullName evidence="12">ATP-dependent DNA helicase RecQ</fullName>
        <ecNumber evidence="11">5.6.2.4</ecNumber>
    </recommendedName>
    <alternativeName>
        <fullName evidence="13">DNA 3'-5' helicase RecQ</fullName>
    </alternativeName>
</protein>
<dbReference type="Pfam" id="PF16124">
    <property type="entry name" value="RecQ_Zn_bind"/>
    <property type="match status" value="1"/>
</dbReference>
<dbReference type="InterPro" id="IPR002464">
    <property type="entry name" value="DNA/RNA_helicase_DEAH_CS"/>
</dbReference>
<dbReference type="GO" id="GO:0016787">
    <property type="term" value="F:hydrolase activity"/>
    <property type="evidence" value="ECO:0007669"/>
    <property type="project" value="UniProtKB-KW"/>
</dbReference>
<feature type="domain" description="Helicase C-terminal" evidence="17">
    <location>
        <begin position="226"/>
        <end position="372"/>
    </location>
</feature>
<dbReference type="Pfam" id="PF00270">
    <property type="entry name" value="DEAD"/>
    <property type="match status" value="1"/>
</dbReference>
<dbReference type="SUPFAM" id="SSF52540">
    <property type="entry name" value="P-loop containing nucleoside triphosphate hydrolases"/>
    <property type="match status" value="1"/>
</dbReference>
<dbReference type="InterPro" id="IPR032284">
    <property type="entry name" value="RecQ_Zn-bd"/>
</dbReference>
<dbReference type="AlphaFoldDB" id="A0A6M4J066"/>
<dbReference type="Gene3D" id="3.40.50.300">
    <property type="entry name" value="P-loop containing nucleotide triphosphate hydrolases"/>
    <property type="match status" value="2"/>
</dbReference>
<comment type="similarity">
    <text evidence="2">Belongs to the helicase family. RecQ subfamily.</text>
</comment>
<dbReference type="PANTHER" id="PTHR13710">
    <property type="entry name" value="DNA HELICASE RECQ FAMILY MEMBER"/>
    <property type="match status" value="1"/>
</dbReference>
<keyword evidence="6 18" id="KW-0347">Helicase</keyword>
<evidence type="ECO:0000259" key="15">
    <source>
        <dbReference type="PROSITE" id="PS50967"/>
    </source>
</evidence>
<comment type="cofactor">
    <cofactor evidence="1">
        <name>Mg(2+)</name>
        <dbReference type="ChEBI" id="CHEBI:18420"/>
    </cofactor>
</comment>
<evidence type="ECO:0000256" key="11">
    <source>
        <dbReference type="ARBA" id="ARBA00034808"/>
    </source>
</evidence>
<dbReference type="GO" id="GO:0043138">
    <property type="term" value="F:3'-5' DNA helicase activity"/>
    <property type="evidence" value="ECO:0007669"/>
    <property type="project" value="UniProtKB-EC"/>
</dbReference>
<dbReference type="GO" id="GO:0005737">
    <property type="term" value="C:cytoplasm"/>
    <property type="evidence" value="ECO:0007669"/>
    <property type="project" value="TreeGrafter"/>
</dbReference>
<dbReference type="Proteomes" id="UP000500938">
    <property type="component" value="Chromosome"/>
</dbReference>